<dbReference type="InterPro" id="IPR039429">
    <property type="entry name" value="SHMT-like_dom"/>
</dbReference>
<dbReference type="GO" id="GO:0005737">
    <property type="term" value="C:cytoplasm"/>
    <property type="evidence" value="ECO:0007669"/>
    <property type="project" value="TreeGrafter"/>
</dbReference>
<dbReference type="PATRIC" id="fig|1503183.3.peg.2310"/>
<reference evidence="4 5" key="1">
    <citation type="submission" date="2014-06" db="EMBL/GenBank/DDBJ databases">
        <authorList>
            <person name="Ngugi D.K."/>
            <person name="Blom J."/>
            <person name="Alam I."/>
            <person name="Rashid M."/>
            <person name="Baalawi W."/>
            <person name="Zhang G."/>
            <person name="Hikmawan T."/>
            <person name="Guan Y."/>
            <person name="Antunes A."/>
            <person name="Siam R."/>
            <person name="El-Dorry H."/>
            <person name="Bajic V."/>
            <person name="Stingl U."/>
        </authorList>
    </citation>
    <scope>NUCLEOTIDE SEQUENCE [LARGE SCALE GENOMIC DNA]</scope>
    <source>
        <strain evidence="4">SCGC RSA3</strain>
    </source>
</reference>
<dbReference type="EC" id="2.1.2.1" evidence="4"/>
<dbReference type="Proteomes" id="UP000029383">
    <property type="component" value="Unassembled WGS sequence"/>
</dbReference>
<keyword evidence="2" id="KW-0663">Pyridoxal phosphate</keyword>
<comment type="caution">
    <text evidence="4">The sequence shown here is derived from an EMBL/GenBank/DDBJ whole genome shotgun (WGS) entry which is preliminary data.</text>
</comment>
<name>A0A087RQT0_9ARCH</name>
<comment type="cofactor">
    <cofactor evidence="1">
        <name>pyridoxal 5'-phosphate</name>
        <dbReference type="ChEBI" id="CHEBI:597326"/>
    </cofactor>
</comment>
<dbReference type="GO" id="GO:0019264">
    <property type="term" value="P:glycine biosynthetic process from serine"/>
    <property type="evidence" value="ECO:0007669"/>
    <property type="project" value="TreeGrafter"/>
</dbReference>
<dbReference type="GO" id="GO:0046653">
    <property type="term" value="P:tetrahydrofolate metabolic process"/>
    <property type="evidence" value="ECO:0007669"/>
    <property type="project" value="TreeGrafter"/>
</dbReference>
<evidence type="ECO:0000256" key="2">
    <source>
        <dbReference type="ARBA" id="ARBA00022898"/>
    </source>
</evidence>
<dbReference type="PANTHER" id="PTHR11680:SF35">
    <property type="entry name" value="SERINE HYDROXYMETHYLTRANSFERASE 1"/>
    <property type="match status" value="1"/>
</dbReference>
<dbReference type="InterPro" id="IPR015422">
    <property type="entry name" value="PyrdxlP-dep_Trfase_small"/>
</dbReference>
<keyword evidence="5" id="KW-1185">Reference proteome</keyword>
<dbReference type="Gene3D" id="3.90.1150.10">
    <property type="entry name" value="Aspartate Aminotransferase, domain 1"/>
    <property type="match status" value="1"/>
</dbReference>
<dbReference type="SUPFAM" id="SSF53383">
    <property type="entry name" value="PLP-dependent transferases"/>
    <property type="match status" value="1"/>
</dbReference>
<evidence type="ECO:0000256" key="1">
    <source>
        <dbReference type="ARBA" id="ARBA00001933"/>
    </source>
</evidence>
<sequence>MAKSQNKESYNKIFTKLKEHHKWFENSIPLIASENIPSPAVREAVISDFGNRYAEGWPGERVYAGCIYIDEVEFECMKLAKKLYKAKFADVRPISKSCRIFCLFESRRCYVSPIYSSWRSYLTW</sequence>
<dbReference type="GO" id="GO:0008168">
    <property type="term" value="F:methyltransferase activity"/>
    <property type="evidence" value="ECO:0007669"/>
    <property type="project" value="UniProtKB-KW"/>
</dbReference>
<evidence type="ECO:0000259" key="3">
    <source>
        <dbReference type="Pfam" id="PF00464"/>
    </source>
</evidence>
<dbReference type="GO" id="GO:0030170">
    <property type="term" value="F:pyridoxal phosphate binding"/>
    <property type="evidence" value="ECO:0007669"/>
    <property type="project" value="TreeGrafter"/>
</dbReference>
<protein>
    <submittedName>
        <fullName evidence="4">Serine hydroxymethyltransferase protein</fullName>
        <ecNumber evidence="4">2.1.2.1</ecNumber>
    </submittedName>
</protein>
<proteinExistence type="predicted"/>
<keyword evidence="4" id="KW-0489">Methyltransferase</keyword>
<dbReference type="Pfam" id="PF00464">
    <property type="entry name" value="SHMT"/>
    <property type="match status" value="1"/>
</dbReference>
<dbReference type="GO" id="GO:0032259">
    <property type="term" value="P:methylation"/>
    <property type="evidence" value="ECO:0007669"/>
    <property type="project" value="UniProtKB-KW"/>
</dbReference>
<accession>A0A087RQT0</accession>
<feature type="domain" description="Serine hydroxymethyltransferase-like" evidence="3">
    <location>
        <begin position="11"/>
        <end position="99"/>
    </location>
</feature>
<dbReference type="InterPro" id="IPR049943">
    <property type="entry name" value="Ser_HO-MeTrfase-like"/>
</dbReference>
<dbReference type="PANTHER" id="PTHR11680">
    <property type="entry name" value="SERINE HYDROXYMETHYLTRANSFERASE"/>
    <property type="match status" value="1"/>
</dbReference>
<dbReference type="AlphaFoldDB" id="A0A087RQT0"/>
<gene>
    <name evidence="4" type="primary">glyA</name>
    <name evidence="4" type="ORF">SCCGRSA3_02534</name>
</gene>
<dbReference type="Gene3D" id="3.40.640.10">
    <property type="entry name" value="Type I PLP-dependent aspartate aminotransferase-like (Major domain)"/>
    <property type="match status" value="1"/>
</dbReference>
<keyword evidence="4" id="KW-0808">Transferase</keyword>
<dbReference type="GO" id="GO:0004372">
    <property type="term" value="F:glycine hydroxymethyltransferase activity"/>
    <property type="evidence" value="ECO:0007669"/>
    <property type="project" value="UniProtKB-EC"/>
</dbReference>
<evidence type="ECO:0000313" key="4">
    <source>
        <dbReference type="EMBL" id="KFM15834.1"/>
    </source>
</evidence>
<dbReference type="InterPro" id="IPR015424">
    <property type="entry name" value="PyrdxlP-dep_Trfase"/>
</dbReference>
<dbReference type="InterPro" id="IPR015421">
    <property type="entry name" value="PyrdxlP-dep_Trfase_major"/>
</dbReference>
<organism evidence="4 5">
    <name type="scientific">Marine Group I thaumarchaeote SCGC RSA3</name>
    <dbReference type="NCBI Taxonomy" id="1503183"/>
    <lineage>
        <taxon>Archaea</taxon>
        <taxon>Nitrososphaerota</taxon>
        <taxon>Marine Group I</taxon>
    </lineage>
</organism>
<evidence type="ECO:0000313" key="5">
    <source>
        <dbReference type="Proteomes" id="UP000029383"/>
    </source>
</evidence>
<dbReference type="EMBL" id="JOTD01000092">
    <property type="protein sequence ID" value="KFM15834.1"/>
    <property type="molecule type" value="Genomic_DNA"/>
</dbReference>